<dbReference type="Proteomes" id="UP001172101">
    <property type="component" value="Unassembled WGS sequence"/>
</dbReference>
<keyword evidence="6 9" id="KW-0804">Transcription</keyword>
<gene>
    <name evidence="9" type="primary">MED5</name>
    <name evidence="11" type="ORF">B0T26DRAFT_157064</name>
</gene>
<evidence type="ECO:0000256" key="9">
    <source>
        <dbReference type="RuleBase" id="RU364142"/>
    </source>
</evidence>
<dbReference type="Pfam" id="PF08689">
    <property type="entry name" value="Med5"/>
    <property type="match status" value="1"/>
</dbReference>
<feature type="region of interest" description="Disordered" evidence="10">
    <location>
        <begin position="102"/>
        <end position="135"/>
    </location>
</feature>
<comment type="caution">
    <text evidence="11">The sequence shown here is derived from an EMBL/GenBank/DDBJ whole genome shotgun (WGS) entry which is preliminary data.</text>
</comment>
<dbReference type="AlphaFoldDB" id="A0AA40EA89"/>
<proteinExistence type="inferred from homology"/>
<protein>
    <recommendedName>
        <fullName evidence="3 9">Mediator of RNA polymerase II transcription subunit 5</fullName>
    </recommendedName>
    <alternativeName>
        <fullName evidence="8 9">Mediator complex subunit 5</fullName>
    </alternativeName>
</protein>
<accession>A0AA40EA89</accession>
<dbReference type="GO" id="GO:0003712">
    <property type="term" value="F:transcription coregulator activity"/>
    <property type="evidence" value="ECO:0007669"/>
    <property type="project" value="InterPro"/>
</dbReference>
<evidence type="ECO:0000256" key="5">
    <source>
        <dbReference type="ARBA" id="ARBA00023159"/>
    </source>
</evidence>
<dbReference type="EMBL" id="JAUIRO010000002">
    <property type="protein sequence ID" value="KAK0728073.1"/>
    <property type="molecule type" value="Genomic_DNA"/>
</dbReference>
<keyword evidence="12" id="KW-1185">Reference proteome</keyword>
<comment type="subunit">
    <text evidence="9">Component of the Mediator complex.</text>
</comment>
<reference evidence="11" key="1">
    <citation type="submission" date="2023-06" db="EMBL/GenBank/DDBJ databases">
        <title>Genome-scale phylogeny and comparative genomics of the fungal order Sordariales.</title>
        <authorList>
            <consortium name="Lawrence Berkeley National Laboratory"/>
            <person name="Hensen N."/>
            <person name="Bonometti L."/>
            <person name="Westerberg I."/>
            <person name="Brannstrom I.O."/>
            <person name="Guillou S."/>
            <person name="Cros-Aarteil S."/>
            <person name="Calhoun S."/>
            <person name="Haridas S."/>
            <person name="Kuo A."/>
            <person name="Mondo S."/>
            <person name="Pangilinan J."/>
            <person name="Riley R."/>
            <person name="LaButti K."/>
            <person name="Andreopoulos B."/>
            <person name="Lipzen A."/>
            <person name="Chen C."/>
            <person name="Yanf M."/>
            <person name="Daum C."/>
            <person name="Ng V."/>
            <person name="Clum A."/>
            <person name="Steindorff A."/>
            <person name="Ohm R."/>
            <person name="Martin F."/>
            <person name="Silar P."/>
            <person name="Natvig D."/>
            <person name="Lalanne C."/>
            <person name="Gautier V."/>
            <person name="Ament-velasquez S.L."/>
            <person name="Kruys A."/>
            <person name="Hutchinson M.I."/>
            <person name="Powell A.J."/>
            <person name="Barry K."/>
            <person name="Miller A.N."/>
            <person name="Grigoriev I.V."/>
            <person name="Debuchy R."/>
            <person name="Gladieux P."/>
            <person name="Thoren M.H."/>
            <person name="Johannesson H."/>
        </authorList>
    </citation>
    <scope>NUCLEOTIDE SEQUENCE</scope>
    <source>
        <strain evidence="11">SMH2392-1A</strain>
    </source>
</reference>
<keyword evidence="5 9" id="KW-0010">Activator</keyword>
<name>A0AA40EA89_9PEZI</name>
<evidence type="ECO:0000256" key="8">
    <source>
        <dbReference type="ARBA" id="ARBA00031256"/>
    </source>
</evidence>
<organism evidence="11 12">
    <name type="scientific">Lasiosphaeria miniovina</name>
    <dbReference type="NCBI Taxonomy" id="1954250"/>
    <lineage>
        <taxon>Eukaryota</taxon>
        <taxon>Fungi</taxon>
        <taxon>Dikarya</taxon>
        <taxon>Ascomycota</taxon>
        <taxon>Pezizomycotina</taxon>
        <taxon>Sordariomycetes</taxon>
        <taxon>Sordariomycetidae</taxon>
        <taxon>Sordariales</taxon>
        <taxon>Lasiosphaeriaceae</taxon>
        <taxon>Lasiosphaeria</taxon>
    </lineage>
</organism>
<dbReference type="GO" id="GO:0006357">
    <property type="term" value="P:regulation of transcription by RNA polymerase II"/>
    <property type="evidence" value="ECO:0007669"/>
    <property type="project" value="InterPro"/>
</dbReference>
<keyword evidence="7 9" id="KW-0539">Nucleus</keyword>
<comment type="similarity">
    <text evidence="2 9">Belongs to the Mediator complex subunit 5 family.</text>
</comment>
<evidence type="ECO:0000256" key="4">
    <source>
        <dbReference type="ARBA" id="ARBA00023015"/>
    </source>
</evidence>
<evidence type="ECO:0000256" key="10">
    <source>
        <dbReference type="SAM" id="MobiDB-lite"/>
    </source>
</evidence>
<feature type="compositionally biased region" description="Low complexity" evidence="10">
    <location>
        <begin position="119"/>
        <end position="128"/>
    </location>
</feature>
<dbReference type="InterPro" id="IPR014801">
    <property type="entry name" value="Mediator_Med5_fun"/>
</dbReference>
<evidence type="ECO:0000256" key="1">
    <source>
        <dbReference type="ARBA" id="ARBA00004123"/>
    </source>
</evidence>
<comment type="subcellular location">
    <subcellularLocation>
        <location evidence="1 9">Nucleus</location>
    </subcellularLocation>
</comment>
<dbReference type="GO" id="GO:0016592">
    <property type="term" value="C:mediator complex"/>
    <property type="evidence" value="ECO:0007669"/>
    <property type="project" value="InterPro"/>
</dbReference>
<sequence length="1064" mass="116675">MDRRPRAGLPAAVAQWIKFLSNAHTRRLDAEDFASFAPILSSKHPLPRALVAELLLRPTKGNQDLLDPRVPQYLEALLKLKLVDAPSVLRALYKFSTAHSKAHPAPAEANGAGNGNPRGHGSEQQQQQRSQKVLRWRSSYSSEEVIFWRLAKHISAVKAIKTGRDAVELLTVLAKWMTLFADAAAAYSRDVYRTMHSLRAKDEMENSRAAFNLLILGVFETETVLSVLGRQEAKELRKQLSDSLDIYVPSLMQAPSEIASRIEHFRSQTLASFDPTDKKDTAISEINRYMDNLIGLDSFQVPEIQLDNSRAGLYIYLNAALVGRPLVDDTALFTYMHNRYQGDLNTMAIQLILASFDVLANAVFRGEGAKKGHLLKSYLVNKVPLILRSLAASSTMYSFNAELCISQALGQVDTNVFPTLSGLFDMHNSGSGPSFQDSVRQDFCFACQLHGLLSPNATENLLGDITYQSLPDEGRYIKETLVEACLEDLDRTQKLIRELDEVNGNVGAAAQAITEVIRSLCRNKDTMTLKQVCSQLASKPVSLDILLLFEKPERVLHPLCEILDNWSGYDEDQGEYQPVYEEFGSILLLLLAFTYRYSFTLADLGIRSADSFMGKLLSRGQLCRPLEDLSEQEKSHMNGWIHGLFDSEAGGLGDELMASCPPQDFYLLMPTLFHHIVLALSTGYLTEEMLKGGLEYLVDVLLLPSLVPALSFLSNRLWADEPQGQRAIIKILQLILVPHSISNEASALLSSVLNIVAKPLEHALRSYQRQDPKSPEVEPLLRALKDNLPVSRRTGGADHSELEQWTATIIGPKEIGGLSAAVRQAVQGLIQWAQQSSLNGLIPTTTYCHQQTLVAIQMLGAKHVLWILLEELKAFTEAGNAPVAYDVVTAIVCAPDVKNDASTAAAATAVPDETGAFPAPLQRRLTLREALKAEADDWKKIQKSNEAMAETVVRLYRRVEAQMALPPPPAAILQPELGSLGGDELDEAAMTAAVATMVDSSVDAMTIDTTGLGSGVDLGDLGLNSGANSAVGGLDMSNDDIFGGLTGVTDFTTDFSSWDTMELG</sequence>
<evidence type="ECO:0000256" key="6">
    <source>
        <dbReference type="ARBA" id="ARBA00023163"/>
    </source>
</evidence>
<dbReference type="PANTHER" id="PTHR35784">
    <property type="entry name" value="MEDIATOR OF RNA POLYMERASE II TRANSCRIPTION SUBUNIT 5"/>
    <property type="match status" value="1"/>
</dbReference>
<dbReference type="PANTHER" id="PTHR35784:SF1">
    <property type="entry name" value="MEDIATOR OF RNA POLYMERASE II TRANSCRIPTION SUBUNIT 5"/>
    <property type="match status" value="1"/>
</dbReference>
<keyword evidence="4 9" id="KW-0805">Transcription regulation</keyword>
<comment type="function">
    <text evidence="9">Component of the Mediator complex, a coactivator involved in the regulated transcription of nearly all RNA polymerase II-dependent genes. Mediator functions as a bridge to convey information from gene-specific regulatory proteins to the basal RNA polymerase II transcription machinery. Mediator is recruited to promoters by direct interactions with regulatory proteins and serves as a scaffold for the assembly of a functional preinitiation complex with RNA polymerase II and the general transcription factors.</text>
</comment>
<evidence type="ECO:0000256" key="3">
    <source>
        <dbReference type="ARBA" id="ARBA00020628"/>
    </source>
</evidence>
<evidence type="ECO:0000313" key="12">
    <source>
        <dbReference type="Proteomes" id="UP001172101"/>
    </source>
</evidence>
<evidence type="ECO:0000313" key="11">
    <source>
        <dbReference type="EMBL" id="KAK0728073.1"/>
    </source>
</evidence>
<evidence type="ECO:0000256" key="7">
    <source>
        <dbReference type="ARBA" id="ARBA00023242"/>
    </source>
</evidence>
<evidence type="ECO:0000256" key="2">
    <source>
        <dbReference type="ARBA" id="ARBA00008782"/>
    </source>
</evidence>